<evidence type="ECO:0000256" key="1">
    <source>
        <dbReference type="SAM" id="Phobius"/>
    </source>
</evidence>
<feature type="transmembrane region" description="Helical" evidence="1">
    <location>
        <begin position="6"/>
        <end position="23"/>
    </location>
</feature>
<proteinExistence type="predicted"/>
<name>A0A4U9UT81_SERFO</name>
<accession>A0A4U9UT81</accession>
<keyword evidence="1" id="KW-0472">Membrane</keyword>
<keyword evidence="1" id="KW-0812">Transmembrane</keyword>
<dbReference type="AlphaFoldDB" id="A0A4U9UT81"/>
<evidence type="ECO:0000313" key="2">
    <source>
        <dbReference type="EMBL" id="VTR37085.1"/>
    </source>
</evidence>
<organism evidence="2">
    <name type="scientific">Serratia fonticola</name>
    <dbReference type="NCBI Taxonomy" id="47917"/>
    <lineage>
        <taxon>Bacteria</taxon>
        <taxon>Pseudomonadati</taxon>
        <taxon>Pseudomonadota</taxon>
        <taxon>Gammaproteobacteria</taxon>
        <taxon>Enterobacterales</taxon>
        <taxon>Yersiniaceae</taxon>
        <taxon>Serratia</taxon>
    </lineage>
</organism>
<keyword evidence="1" id="KW-1133">Transmembrane helix</keyword>
<gene>
    <name evidence="2" type="ORF">NCTC12965_04019</name>
</gene>
<dbReference type="EMBL" id="CABEEZ010000093">
    <property type="protein sequence ID" value="VTR37085.1"/>
    <property type="molecule type" value="Genomic_DNA"/>
</dbReference>
<sequence length="125" mass="14466">MKKYIIAVFIAITLGLSFFFLYLNTSTQKWERCYTHEVTKYTLKDGMKVELNVDIDVVNDDDNQSEIFLFGTFKHSNESYTITRRILLTKQEGPIKNTSTIAITKESLYPRDNVPAICGINTHYL</sequence>
<reference evidence="2" key="1">
    <citation type="submission" date="2019-05" db="EMBL/GenBank/DDBJ databases">
        <authorList>
            <consortium name="Pathogen Informatics"/>
        </authorList>
    </citation>
    <scope>NUCLEOTIDE SEQUENCE [LARGE SCALE GENOMIC DNA]</scope>
    <source>
        <strain evidence="2">NCTC12965</strain>
    </source>
</reference>
<protein>
    <submittedName>
        <fullName evidence="2">Uncharacterized protein</fullName>
    </submittedName>
</protein>